<dbReference type="GO" id="GO:0003676">
    <property type="term" value="F:nucleic acid binding"/>
    <property type="evidence" value="ECO:0007669"/>
    <property type="project" value="InterPro"/>
</dbReference>
<dbReference type="EMBL" id="JAAMPC010000006">
    <property type="protein sequence ID" value="KAG2307335.1"/>
    <property type="molecule type" value="Genomic_DNA"/>
</dbReference>
<dbReference type="SUPFAM" id="SSF54928">
    <property type="entry name" value="RNA-binding domain, RBD"/>
    <property type="match status" value="1"/>
</dbReference>
<protein>
    <submittedName>
        <fullName evidence="2">Uncharacterized protein</fullName>
    </submittedName>
</protein>
<gene>
    <name evidence="2" type="ORF">Bca52824_027083</name>
</gene>
<dbReference type="AlphaFoldDB" id="A0A8X7V8J1"/>
<name>A0A8X7V8J1_BRACI</name>
<keyword evidence="3" id="KW-1185">Reference proteome</keyword>
<organism evidence="2 3">
    <name type="scientific">Brassica carinata</name>
    <name type="common">Ethiopian mustard</name>
    <name type="synonym">Abyssinian cabbage</name>
    <dbReference type="NCBI Taxonomy" id="52824"/>
    <lineage>
        <taxon>Eukaryota</taxon>
        <taxon>Viridiplantae</taxon>
        <taxon>Streptophyta</taxon>
        <taxon>Embryophyta</taxon>
        <taxon>Tracheophyta</taxon>
        <taxon>Spermatophyta</taxon>
        <taxon>Magnoliopsida</taxon>
        <taxon>eudicotyledons</taxon>
        <taxon>Gunneridae</taxon>
        <taxon>Pentapetalae</taxon>
        <taxon>rosids</taxon>
        <taxon>malvids</taxon>
        <taxon>Brassicales</taxon>
        <taxon>Brassicaceae</taxon>
        <taxon>Brassiceae</taxon>
        <taxon>Brassica</taxon>
    </lineage>
</organism>
<comment type="caution">
    <text evidence="2">The sequence shown here is derived from an EMBL/GenBank/DDBJ whole genome shotgun (WGS) entry which is preliminary data.</text>
</comment>
<feature type="region of interest" description="Disordered" evidence="1">
    <location>
        <begin position="119"/>
        <end position="146"/>
    </location>
</feature>
<evidence type="ECO:0000256" key="1">
    <source>
        <dbReference type="SAM" id="MobiDB-lite"/>
    </source>
</evidence>
<dbReference type="InterPro" id="IPR035979">
    <property type="entry name" value="RBD_domain_sf"/>
</dbReference>
<sequence>MPDNSQMYIEFFDVRAAEAALRGLNGLEVAGRQLKLAPSFPEGTSFTPQFAADDVDGGLPKMAFNNLSSAHIGRHYPGILSSTSINGGSMSGMHNSFWSPVNSFTEHHQSLDIPIGMPPSTRIISASKPDSSNTGIHSMPNLHPHS</sequence>
<feature type="compositionally biased region" description="Polar residues" evidence="1">
    <location>
        <begin position="122"/>
        <end position="136"/>
    </location>
</feature>
<evidence type="ECO:0000313" key="3">
    <source>
        <dbReference type="Proteomes" id="UP000886595"/>
    </source>
</evidence>
<accession>A0A8X7V8J1</accession>
<dbReference type="Proteomes" id="UP000886595">
    <property type="component" value="Unassembled WGS sequence"/>
</dbReference>
<proteinExistence type="predicted"/>
<evidence type="ECO:0000313" key="2">
    <source>
        <dbReference type="EMBL" id="KAG2307335.1"/>
    </source>
</evidence>
<dbReference type="OrthoDB" id="417481at2759"/>
<reference evidence="2 3" key="1">
    <citation type="submission" date="2020-02" db="EMBL/GenBank/DDBJ databases">
        <authorList>
            <person name="Ma Q."/>
            <person name="Huang Y."/>
            <person name="Song X."/>
            <person name="Pei D."/>
        </authorList>
    </citation>
    <scope>NUCLEOTIDE SEQUENCE [LARGE SCALE GENOMIC DNA]</scope>
    <source>
        <strain evidence="2">Sxm20200214</strain>
        <tissue evidence="2">Leaf</tissue>
    </source>
</reference>